<evidence type="ECO:0000256" key="4">
    <source>
        <dbReference type="ARBA" id="ARBA00022723"/>
    </source>
</evidence>
<name>A0A520N3M3_9GAMM</name>
<dbReference type="HAMAP" id="MF_01400">
    <property type="entry name" value="MsrB"/>
    <property type="match status" value="1"/>
</dbReference>
<dbReference type="GO" id="GO:0008270">
    <property type="term" value="F:zinc ion binding"/>
    <property type="evidence" value="ECO:0007669"/>
    <property type="project" value="UniProtKB-UniRule"/>
</dbReference>
<organism evidence="11 12">
    <name type="scientific">SAR86 cluster bacterium</name>
    <dbReference type="NCBI Taxonomy" id="2030880"/>
    <lineage>
        <taxon>Bacteria</taxon>
        <taxon>Pseudomonadati</taxon>
        <taxon>Pseudomonadota</taxon>
        <taxon>Gammaproteobacteria</taxon>
        <taxon>SAR86 cluster</taxon>
    </lineage>
</organism>
<dbReference type="SUPFAM" id="SSF51316">
    <property type="entry name" value="Mss4-like"/>
    <property type="match status" value="1"/>
</dbReference>
<dbReference type="Pfam" id="PF01641">
    <property type="entry name" value="SelR"/>
    <property type="match status" value="1"/>
</dbReference>
<dbReference type="GO" id="GO:0030091">
    <property type="term" value="P:protein repair"/>
    <property type="evidence" value="ECO:0007669"/>
    <property type="project" value="InterPro"/>
</dbReference>
<evidence type="ECO:0000256" key="9">
    <source>
        <dbReference type="HAMAP-Rule" id="MF_01400"/>
    </source>
</evidence>
<reference evidence="11 12" key="1">
    <citation type="submission" date="2019-02" db="EMBL/GenBank/DDBJ databases">
        <title>Prokaryotic population dynamics and viral predation in marine succession experiment using metagenomics: the confinement effect.</title>
        <authorList>
            <person name="Haro-Moreno J.M."/>
            <person name="Rodriguez-Valera F."/>
            <person name="Lopez-Perez M."/>
        </authorList>
    </citation>
    <scope>NUCLEOTIDE SEQUENCE [LARGE SCALE GENOMIC DNA]</scope>
    <source>
        <strain evidence="11">MED-G164</strain>
    </source>
</reference>
<comment type="caution">
    <text evidence="11">The sequence shown here is derived from an EMBL/GenBank/DDBJ whole genome shotgun (WGS) entry which is preliminary data.</text>
</comment>
<comment type="cofactor">
    <cofactor evidence="9">
        <name>Zn(2+)</name>
        <dbReference type="ChEBI" id="CHEBI:29105"/>
    </cofactor>
    <text evidence="9">Binds 1 zinc ion per subunit. The zinc ion is important for the structural integrity of the protein.</text>
</comment>
<evidence type="ECO:0000313" key="12">
    <source>
        <dbReference type="Proteomes" id="UP000315283"/>
    </source>
</evidence>
<dbReference type="PANTHER" id="PTHR10173">
    <property type="entry name" value="METHIONINE SULFOXIDE REDUCTASE"/>
    <property type="match status" value="1"/>
</dbReference>
<evidence type="ECO:0000256" key="6">
    <source>
        <dbReference type="ARBA" id="ARBA00023002"/>
    </source>
</evidence>
<evidence type="ECO:0000259" key="10">
    <source>
        <dbReference type="PROSITE" id="PS51790"/>
    </source>
</evidence>
<evidence type="ECO:0000256" key="3">
    <source>
        <dbReference type="ARBA" id="ARBA00021130"/>
    </source>
</evidence>
<evidence type="ECO:0000256" key="5">
    <source>
        <dbReference type="ARBA" id="ARBA00022833"/>
    </source>
</evidence>
<evidence type="ECO:0000256" key="1">
    <source>
        <dbReference type="ARBA" id="ARBA00007174"/>
    </source>
</evidence>
<dbReference type="EC" id="1.8.4.12" evidence="2 9"/>
<accession>A0A520N3M3</accession>
<proteinExistence type="inferred from homology"/>
<dbReference type="EMBL" id="SHBJ01000020">
    <property type="protein sequence ID" value="RZO28063.1"/>
    <property type="molecule type" value="Genomic_DNA"/>
</dbReference>
<dbReference type="GO" id="GO:0033743">
    <property type="term" value="F:peptide-methionine (R)-S-oxide reductase activity"/>
    <property type="evidence" value="ECO:0007669"/>
    <property type="project" value="UniProtKB-UniRule"/>
</dbReference>
<feature type="binding site" evidence="9">
    <location>
        <position position="96"/>
    </location>
    <ligand>
        <name>Zn(2+)</name>
        <dbReference type="ChEBI" id="CHEBI:29105"/>
    </ligand>
</feature>
<dbReference type="AlphaFoldDB" id="A0A520N3M3"/>
<dbReference type="PROSITE" id="PS51790">
    <property type="entry name" value="MSRB"/>
    <property type="match status" value="1"/>
</dbReference>
<protein>
    <recommendedName>
        <fullName evidence="3 9">Peptide methionine sulfoxide reductase MsrB</fullName>
        <ecNumber evidence="2 9">1.8.4.12</ecNumber>
    </recommendedName>
    <alternativeName>
        <fullName evidence="8 9">Peptide-methionine (R)-S-oxide reductase</fullName>
    </alternativeName>
</protein>
<dbReference type="NCBIfam" id="TIGR00357">
    <property type="entry name" value="peptide-methionine (R)-S-oxide reductase MsrB"/>
    <property type="match status" value="1"/>
</dbReference>
<feature type="binding site" evidence="9">
    <location>
        <position position="47"/>
    </location>
    <ligand>
        <name>Zn(2+)</name>
        <dbReference type="ChEBI" id="CHEBI:29105"/>
    </ligand>
</feature>
<dbReference type="Gene3D" id="2.170.150.20">
    <property type="entry name" value="Peptide methionine sulfoxide reductase"/>
    <property type="match status" value="1"/>
</dbReference>
<dbReference type="Proteomes" id="UP000315283">
    <property type="component" value="Unassembled WGS sequence"/>
</dbReference>
<feature type="active site" description="Nucleophile" evidence="9">
    <location>
        <position position="119"/>
    </location>
</feature>
<dbReference type="InterPro" id="IPR028427">
    <property type="entry name" value="Met_Sox_Rdtase_MsrB"/>
</dbReference>
<comment type="catalytic activity">
    <reaction evidence="7 9">
        <text>L-methionyl-[protein] + [thioredoxin]-disulfide + H2O = L-methionyl-(R)-S-oxide-[protein] + [thioredoxin]-dithiol</text>
        <dbReference type="Rhea" id="RHEA:24164"/>
        <dbReference type="Rhea" id="RHEA-COMP:10698"/>
        <dbReference type="Rhea" id="RHEA-COMP:10700"/>
        <dbReference type="Rhea" id="RHEA-COMP:12313"/>
        <dbReference type="Rhea" id="RHEA-COMP:12314"/>
        <dbReference type="ChEBI" id="CHEBI:15377"/>
        <dbReference type="ChEBI" id="CHEBI:16044"/>
        <dbReference type="ChEBI" id="CHEBI:29950"/>
        <dbReference type="ChEBI" id="CHEBI:45764"/>
        <dbReference type="ChEBI" id="CHEBI:50058"/>
        <dbReference type="EC" id="1.8.4.12"/>
    </reaction>
</comment>
<evidence type="ECO:0000256" key="2">
    <source>
        <dbReference type="ARBA" id="ARBA00012499"/>
    </source>
</evidence>
<dbReference type="InterPro" id="IPR002579">
    <property type="entry name" value="Met_Sox_Rdtase_MsrB_dom"/>
</dbReference>
<dbReference type="InterPro" id="IPR011057">
    <property type="entry name" value="Mss4-like_sf"/>
</dbReference>
<gene>
    <name evidence="9 11" type="primary">msrB</name>
    <name evidence="11" type="ORF">EVA97_03255</name>
</gene>
<evidence type="ECO:0000256" key="8">
    <source>
        <dbReference type="ARBA" id="ARBA00075819"/>
    </source>
</evidence>
<dbReference type="GO" id="GO:0005737">
    <property type="term" value="C:cytoplasm"/>
    <property type="evidence" value="ECO:0007669"/>
    <property type="project" value="TreeGrafter"/>
</dbReference>
<dbReference type="PANTHER" id="PTHR10173:SF52">
    <property type="entry name" value="METHIONINE-R-SULFOXIDE REDUCTASE B1"/>
    <property type="match status" value="1"/>
</dbReference>
<evidence type="ECO:0000313" key="11">
    <source>
        <dbReference type="EMBL" id="RZO28063.1"/>
    </source>
</evidence>
<keyword evidence="5 9" id="KW-0862">Zinc</keyword>
<dbReference type="GO" id="GO:0006979">
    <property type="term" value="P:response to oxidative stress"/>
    <property type="evidence" value="ECO:0007669"/>
    <property type="project" value="InterPro"/>
</dbReference>
<keyword evidence="6 9" id="KW-0560">Oxidoreductase</keyword>
<keyword evidence="4 9" id="KW-0479">Metal-binding</keyword>
<feature type="binding site" evidence="9">
    <location>
        <position position="50"/>
    </location>
    <ligand>
        <name>Zn(2+)</name>
        <dbReference type="ChEBI" id="CHEBI:29105"/>
    </ligand>
</feature>
<feature type="binding site" evidence="9">
    <location>
        <position position="99"/>
    </location>
    <ligand>
        <name>Zn(2+)</name>
        <dbReference type="ChEBI" id="CHEBI:29105"/>
    </ligand>
</feature>
<sequence>MSKLVKTDDEWKSLLDQESYRVTRESGTEKPFTGKYWDFNDKGSYKCVCCGQHLFASDSKFDAGCGWPSFFIPKEDSFIDEIEDYSFGMKRTEVRCSKCDAHLGHVFNDGPEPTGLRYCINSASLNFEQDN</sequence>
<comment type="similarity">
    <text evidence="1 9">Belongs to the MsrB Met sulfoxide reductase family.</text>
</comment>
<evidence type="ECO:0000256" key="7">
    <source>
        <dbReference type="ARBA" id="ARBA00048488"/>
    </source>
</evidence>
<feature type="domain" description="MsrB" evidence="10">
    <location>
        <begin position="8"/>
        <end position="130"/>
    </location>
</feature>
<dbReference type="FunFam" id="2.170.150.20:FF:000001">
    <property type="entry name" value="Peptide methionine sulfoxide reductase MsrB"/>
    <property type="match status" value="1"/>
</dbReference>